<dbReference type="EMBL" id="CM023481">
    <property type="protein sequence ID" value="KAH6948247.1"/>
    <property type="molecule type" value="Genomic_DNA"/>
</dbReference>
<gene>
    <name evidence="1" type="ORF">HPB50_023297</name>
</gene>
<dbReference type="Proteomes" id="UP000821845">
    <property type="component" value="Chromosome 1"/>
</dbReference>
<keyword evidence="2" id="KW-1185">Reference proteome</keyword>
<proteinExistence type="predicted"/>
<protein>
    <submittedName>
        <fullName evidence="1">Uncharacterized protein</fullName>
    </submittedName>
</protein>
<evidence type="ECO:0000313" key="1">
    <source>
        <dbReference type="EMBL" id="KAH6948247.1"/>
    </source>
</evidence>
<name>A0ACB7TS76_HYAAI</name>
<organism evidence="1 2">
    <name type="scientific">Hyalomma asiaticum</name>
    <name type="common">Tick</name>
    <dbReference type="NCBI Taxonomy" id="266040"/>
    <lineage>
        <taxon>Eukaryota</taxon>
        <taxon>Metazoa</taxon>
        <taxon>Ecdysozoa</taxon>
        <taxon>Arthropoda</taxon>
        <taxon>Chelicerata</taxon>
        <taxon>Arachnida</taxon>
        <taxon>Acari</taxon>
        <taxon>Parasitiformes</taxon>
        <taxon>Ixodida</taxon>
        <taxon>Ixodoidea</taxon>
        <taxon>Ixodidae</taxon>
        <taxon>Hyalomminae</taxon>
        <taxon>Hyalomma</taxon>
    </lineage>
</organism>
<sequence>MAKIQVAKRVQGMRDNVWTQFAKFSAETGAVNLGHGFPNFPPPEFIVKALQYPDSKSPLHQYTRGFGHPRLVEALANMYSRLTRRHINPQDEVIIIEPFFECYEPMTLMAGGVPVFIPLHPKKHGLMSSADWLLDKEELSSKFNSRTKMIVVNTPHNPTGKVFSKEELEVIAYLCKKHDVICLMDEVYEWMIYEGAKHIRMNTLPGMWERTVTIGSAGKSFSITGWKIGWAYGPHNLLRGLQLVHENCVHSLSAILQEAIAVGIEKAMEHGTESKSYWSSLSLTLQNKRDFMCASLTAVGMAPTVPQAGYFIVCNFSSPVATSLFGSARRAVPWRPVIGTLVRWTGPP</sequence>
<comment type="caution">
    <text evidence="1">The sequence shown here is derived from an EMBL/GenBank/DDBJ whole genome shotgun (WGS) entry which is preliminary data.</text>
</comment>
<accession>A0ACB7TS76</accession>
<reference evidence="1" key="1">
    <citation type="submission" date="2020-05" db="EMBL/GenBank/DDBJ databases">
        <title>Large-scale comparative analyses of tick genomes elucidate their genetic diversity and vector capacities.</title>
        <authorList>
            <person name="Jia N."/>
            <person name="Wang J."/>
            <person name="Shi W."/>
            <person name="Du L."/>
            <person name="Sun Y."/>
            <person name="Zhan W."/>
            <person name="Jiang J."/>
            <person name="Wang Q."/>
            <person name="Zhang B."/>
            <person name="Ji P."/>
            <person name="Sakyi L.B."/>
            <person name="Cui X."/>
            <person name="Yuan T."/>
            <person name="Jiang B."/>
            <person name="Yang W."/>
            <person name="Lam T.T.-Y."/>
            <person name="Chang Q."/>
            <person name="Ding S."/>
            <person name="Wang X."/>
            <person name="Zhu J."/>
            <person name="Ruan X."/>
            <person name="Zhao L."/>
            <person name="Wei J."/>
            <person name="Que T."/>
            <person name="Du C."/>
            <person name="Cheng J."/>
            <person name="Dai P."/>
            <person name="Han X."/>
            <person name="Huang E."/>
            <person name="Gao Y."/>
            <person name="Liu J."/>
            <person name="Shao H."/>
            <person name="Ye R."/>
            <person name="Li L."/>
            <person name="Wei W."/>
            <person name="Wang X."/>
            <person name="Wang C."/>
            <person name="Yang T."/>
            <person name="Huo Q."/>
            <person name="Li W."/>
            <person name="Guo W."/>
            <person name="Chen H."/>
            <person name="Zhou L."/>
            <person name="Ni X."/>
            <person name="Tian J."/>
            <person name="Zhou Y."/>
            <person name="Sheng Y."/>
            <person name="Liu T."/>
            <person name="Pan Y."/>
            <person name="Xia L."/>
            <person name="Li J."/>
            <person name="Zhao F."/>
            <person name="Cao W."/>
        </authorList>
    </citation>
    <scope>NUCLEOTIDE SEQUENCE</scope>
    <source>
        <strain evidence="1">Hyas-2018</strain>
    </source>
</reference>
<evidence type="ECO:0000313" key="2">
    <source>
        <dbReference type="Proteomes" id="UP000821845"/>
    </source>
</evidence>